<dbReference type="AlphaFoldDB" id="A0A1L6MX88"/>
<reference evidence="7 8" key="1">
    <citation type="submission" date="2016-08" db="EMBL/GenBank/DDBJ databases">
        <title>Identification and validation of antigenic proteins from Pajaroellobacter abortibovis using de-novo genome sequence assembly and reverse vaccinology.</title>
        <authorList>
            <person name="Welly B.T."/>
            <person name="Miller M.R."/>
            <person name="Stott J.L."/>
            <person name="Blanchard M.T."/>
            <person name="Islas-Trejo A.D."/>
            <person name="O'Rourke S.M."/>
            <person name="Young A.E."/>
            <person name="Medrano J.F."/>
            <person name="Van Eenennaam A.L."/>
        </authorList>
    </citation>
    <scope>NUCLEOTIDE SEQUENCE [LARGE SCALE GENOMIC DNA]</scope>
    <source>
        <strain evidence="7 8">BTF92-0548A/99-0131</strain>
    </source>
</reference>
<dbReference type="PROSITE" id="PS51191">
    <property type="entry name" value="FEMABX"/>
    <property type="match status" value="1"/>
</dbReference>
<dbReference type="GO" id="GO:0008360">
    <property type="term" value="P:regulation of cell shape"/>
    <property type="evidence" value="ECO:0007669"/>
    <property type="project" value="UniProtKB-KW"/>
</dbReference>
<protein>
    <recommendedName>
        <fullName evidence="9">BioF2-like acetyltransferase domain-containing protein</fullName>
    </recommendedName>
</protein>
<dbReference type="EMBL" id="CP016908">
    <property type="protein sequence ID" value="APS00112.1"/>
    <property type="molecule type" value="Genomic_DNA"/>
</dbReference>
<dbReference type="GO" id="GO:0009252">
    <property type="term" value="P:peptidoglycan biosynthetic process"/>
    <property type="evidence" value="ECO:0007669"/>
    <property type="project" value="UniProtKB-KW"/>
</dbReference>
<dbReference type="GO" id="GO:0071555">
    <property type="term" value="P:cell wall organization"/>
    <property type="evidence" value="ECO:0007669"/>
    <property type="project" value="UniProtKB-KW"/>
</dbReference>
<evidence type="ECO:0000256" key="5">
    <source>
        <dbReference type="ARBA" id="ARBA00023315"/>
    </source>
</evidence>
<evidence type="ECO:0000313" key="7">
    <source>
        <dbReference type="EMBL" id="APS00112.1"/>
    </source>
</evidence>
<name>A0A1L6MX88_9BACT</name>
<evidence type="ECO:0000256" key="4">
    <source>
        <dbReference type="ARBA" id="ARBA00022984"/>
    </source>
</evidence>
<dbReference type="OrthoDB" id="9773932at2"/>
<dbReference type="RefSeq" id="WP_075276778.1">
    <property type="nucleotide sequence ID" value="NZ_CP016908.1"/>
</dbReference>
<dbReference type="KEGG" id="pabo:BCY86_05015"/>
<evidence type="ECO:0000256" key="2">
    <source>
        <dbReference type="ARBA" id="ARBA00022679"/>
    </source>
</evidence>
<dbReference type="PANTHER" id="PTHR36174:SF1">
    <property type="entry name" value="LIPID II:GLYCINE GLYCYLTRANSFERASE"/>
    <property type="match status" value="1"/>
</dbReference>
<keyword evidence="2" id="KW-0808">Transferase</keyword>
<dbReference type="Proteomes" id="UP000185544">
    <property type="component" value="Chromosome"/>
</dbReference>
<evidence type="ECO:0000256" key="3">
    <source>
        <dbReference type="ARBA" id="ARBA00022960"/>
    </source>
</evidence>
<keyword evidence="5" id="KW-0012">Acyltransferase</keyword>
<keyword evidence="6" id="KW-0961">Cell wall biogenesis/degradation</keyword>
<dbReference type="Gene3D" id="3.40.630.30">
    <property type="match status" value="2"/>
</dbReference>
<dbReference type="SUPFAM" id="SSF55729">
    <property type="entry name" value="Acyl-CoA N-acyltransferases (Nat)"/>
    <property type="match status" value="2"/>
</dbReference>
<evidence type="ECO:0000256" key="6">
    <source>
        <dbReference type="ARBA" id="ARBA00023316"/>
    </source>
</evidence>
<proteinExistence type="inferred from homology"/>
<sequence length="327" mass="37649">MKIIFKKSLSQEEEIAYDRFVATARHAHYTQSRTWIRMATCYGFTSVYHFMVYQERGVIGAGLVLRRCIGGIPLPMAWIHRGPVVEDWGHFKTVLDALIATTQRHGVMHLSLMPYGFGEDVEKVEETLRSFRFSHRFTYDGSYVRTLHVPISAIQSDDDMLMRMNKKARVVVQQARRMGITVRQGDPSDVQHLDAFYCSMMGLQGKQSRAKAWFQALYHVMALRSSTALFVAEEKRELVSVIVVVQHNTTSTFIRGASTPLSKPYTKMALPLFHAMCWARDRGCTTFDLGGVPLAEDPDSKRRQIAFFKRQFSNRETPLVREHVRWF</sequence>
<evidence type="ECO:0008006" key="9">
    <source>
        <dbReference type="Google" id="ProtNLM"/>
    </source>
</evidence>
<dbReference type="InterPro" id="IPR050644">
    <property type="entry name" value="PG_Glycine_Bridge_Synth"/>
</dbReference>
<keyword evidence="8" id="KW-1185">Reference proteome</keyword>
<evidence type="ECO:0000256" key="1">
    <source>
        <dbReference type="ARBA" id="ARBA00009943"/>
    </source>
</evidence>
<comment type="similarity">
    <text evidence="1">Belongs to the FemABX family.</text>
</comment>
<dbReference type="PANTHER" id="PTHR36174">
    <property type="entry name" value="LIPID II:GLYCINE GLYCYLTRANSFERASE"/>
    <property type="match status" value="1"/>
</dbReference>
<dbReference type="GO" id="GO:0016755">
    <property type="term" value="F:aminoacyltransferase activity"/>
    <property type="evidence" value="ECO:0007669"/>
    <property type="project" value="InterPro"/>
</dbReference>
<keyword evidence="4" id="KW-0573">Peptidoglycan synthesis</keyword>
<dbReference type="STRING" id="1882918.BCY86_05015"/>
<accession>A0A1L6MX88</accession>
<dbReference type="InterPro" id="IPR016181">
    <property type="entry name" value="Acyl_CoA_acyltransferase"/>
</dbReference>
<gene>
    <name evidence="7" type="ORF">BCY86_05015</name>
</gene>
<dbReference type="InterPro" id="IPR003447">
    <property type="entry name" value="FEMABX"/>
</dbReference>
<keyword evidence="3" id="KW-0133">Cell shape</keyword>
<organism evidence="7 8">
    <name type="scientific">Pajaroellobacter abortibovis</name>
    <dbReference type="NCBI Taxonomy" id="1882918"/>
    <lineage>
        <taxon>Bacteria</taxon>
        <taxon>Pseudomonadati</taxon>
        <taxon>Myxococcota</taxon>
        <taxon>Polyangia</taxon>
        <taxon>Polyangiales</taxon>
        <taxon>Polyangiaceae</taxon>
    </lineage>
</organism>
<dbReference type="Pfam" id="PF02388">
    <property type="entry name" value="FemAB"/>
    <property type="match status" value="1"/>
</dbReference>
<evidence type="ECO:0000313" key="8">
    <source>
        <dbReference type="Proteomes" id="UP000185544"/>
    </source>
</evidence>